<dbReference type="EMBL" id="PEXU01000039">
    <property type="protein sequence ID" value="PIS42509.1"/>
    <property type="molecule type" value="Genomic_DNA"/>
</dbReference>
<proteinExistence type="predicted"/>
<comment type="caution">
    <text evidence="1">The sequence shown here is derived from an EMBL/GenBank/DDBJ whole genome shotgun (WGS) entry which is preliminary data.</text>
</comment>
<dbReference type="Proteomes" id="UP000231542">
    <property type="component" value="Unassembled WGS sequence"/>
</dbReference>
<evidence type="ECO:0008006" key="3">
    <source>
        <dbReference type="Google" id="ProtNLM"/>
    </source>
</evidence>
<dbReference type="InterPro" id="IPR046871">
    <property type="entry name" value="Pro_CA_2"/>
</dbReference>
<accession>A0A2H0YW47</accession>
<dbReference type="Pfam" id="PF20393">
    <property type="entry name" value="Pro_CA_2"/>
    <property type="match status" value="1"/>
</dbReference>
<dbReference type="AlphaFoldDB" id="A0A2H0YW47"/>
<evidence type="ECO:0000313" key="1">
    <source>
        <dbReference type="EMBL" id="PIS42509.1"/>
    </source>
</evidence>
<reference evidence="1 2" key="1">
    <citation type="submission" date="2017-09" db="EMBL/GenBank/DDBJ databases">
        <title>Depth-based differentiation of microbial function through sediment-hosted aquifers and enrichment of novel symbionts in the deep terrestrial subsurface.</title>
        <authorList>
            <person name="Probst A.J."/>
            <person name="Ladd B."/>
            <person name="Jarett J.K."/>
            <person name="Geller-Mcgrath D.E."/>
            <person name="Sieber C.M."/>
            <person name="Emerson J.B."/>
            <person name="Anantharaman K."/>
            <person name="Thomas B.C."/>
            <person name="Malmstrom R."/>
            <person name="Stieglmeier M."/>
            <person name="Klingl A."/>
            <person name="Woyke T."/>
            <person name="Ryan C.M."/>
            <person name="Banfield J.F."/>
        </authorList>
    </citation>
    <scope>NUCLEOTIDE SEQUENCE [LARGE SCALE GENOMIC DNA]</scope>
    <source>
        <strain evidence="1">CG08_land_8_20_14_0_20_40_16</strain>
    </source>
</reference>
<dbReference type="Gene3D" id="3.40.1050.10">
    <property type="entry name" value="Carbonic anhydrase"/>
    <property type="match status" value="1"/>
</dbReference>
<sequence length="140" mass="15986">MSHHAKALVLSCMDYRFQEAIADFCRELRIAGSCDYLAVAGSALNITRPNQEQDRAFITGQIEKSLRLHAITQVVIINHQNCGAYGEFDLESTEKVQHYADLKKAAKIIQDHFPELKVKLYFANLKEKGSKREIEFEEVK</sequence>
<dbReference type="SUPFAM" id="SSF53056">
    <property type="entry name" value="beta-carbonic anhydrase, cab"/>
    <property type="match status" value="1"/>
</dbReference>
<organism evidence="1 2">
    <name type="scientific">Candidatus Kerfeldbacteria bacterium CG08_land_8_20_14_0_20_40_16</name>
    <dbReference type="NCBI Taxonomy" id="2014244"/>
    <lineage>
        <taxon>Bacteria</taxon>
        <taxon>Candidatus Kerfeldiibacteriota</taxon>
    </lineage>
</organism>
<gene>
    <name evidence="1" type="ORF">COT24_03225</name>
</gene>
<dbReference type="InterPro" id="IPR036874">
    <property type="entry name" value="Carbonic_anhydrase_sf"/>
</dbReference>
<dbReference type="GO" id="GO:0004089">
    <property type="term" value="F:carbonate dehydratase activity"/>
    <property type="evidence" value="ECO:0007669"/>
    <property type="project" value="InterPro"/>
</dbReference>
<evidence type="ECO:0000313" key="2">
    <source>
        <dbReference type="Proteomes" id="UP000231542"/>
    </source>
</evidence>
<protein>
    <recommendedName>
        <fullName evidence="3">Carbonic anhydrase</fullName>
    </recommendedName>
</protein>
<dbReference type="GO" id="GO:0008270">
    <property type="term" value="F:zinc ion binding"/>
    <property type="evidence" value="ECO:0007669"/>
    <property type="project" value="InterPro"/>
</dbReference>
<name>A0A2H0YW47_9BACT</name>